<dbReference type="InterPro" id="IPR022684">
    <property type="entry name" value="Calpain_cysteine_protease"/>
</dbReference>
<dbReference type="AlphaFoldDB" id="A0AAN6XF99"/>
<reference evidence="3" key="2">
    <citation type="submission" date="2023-05" db="EMBL/GenBank/DDBJ databases">
        <authorList>
            <consortium name="Lawrence Berkeley National Laboratory"/>
            <person name="Steindorff A."/>
            <person name="Hensen N."/>
            <person name="Bonometti L."/>
            <person name="Westerberg I."/>
            <person name="Brannstrom I.O."/>
            <person name="Guillou S."/>
            <person name="Cros-Aarteil S."/>
            <person name="Calhoun S."/>
            <person name="Haridas S."/>
            <person name="Kuo A."/>
            <person name="Mondo S."/>
            <person name="Pangilinan J."/>
            <person name="Riley R."/>
            <person name="Labutti K."/>
            <person name="Andreopoulos B."/>
            <person name="Lipzen A."/>
            <person name="Chen C."/>
            <person name="Yanf M."/>
            <person name="Daum C."/>
            <person name="Ng V."/>
            <person name="Clum A."/>
            <person name="Ohm R."/>
            <person name="Martin F."/>
            <person name="Silar P."/>
            <person name="Natvig D."/>
            <person name="Lalanne C."/>
            <person name="Gautier V."/>
            <person name="Ament-Velasquez S.L."/>
            <person name="Kruys A."/>
            <person name="Hutchinson M.I."/>
            <person name="Powell A.J."/>
            <person name="Barry K."/>
            <person name="Miller A.N."/>
            <person name="Grigoriev I.V."/>
            <person name="Debuchy R."/>
            <person name="Gladieux P."/>
            <person name="Thoren M.H."/>
            <person name="Johannesson H."/>
        </authorList>
    </citation>
    <scope>NUCLEOTIDE SEQUENCE</scope>
    <source>
        <strain evidence="3">CBS 315.58</strain>
    </source>
</reference>
<dbReference type="SUPFAM" id="SSF54001">
    <property type="entry name" value="Cysteine proteinases"/>
    <property type="match status" value="1"/>
</dbReference>
<accession>A0AAN6XF99</accession>
<keyword evidence="4" id="KW-1185">Reference proteome</keyword>
<comment type="caution">
    <text evidence="3">The sequence shown here is derived from an EMBL/GenBank/DDBJ whole genome shotgun (WGS) entry which is preliminary data.</text>
</comment>
<dbReference type="EMBL" id="MU863961">
    <property type="protein sequence ID" value="KAK4197537.1"/>
    <property type="molecule type" value="Genomic_DNA"/>
</dbReference>
<dbReference type="InterPro" id="IPR038765">
    <property type="entry name" value="Papain-like_cys_pep_sf"/>
</dbReference>
<proteinExistence type="predicted"/>
<dbReference type="GO" id="GO:0006508">
    <property type="term" value="P:proteolysis"/>
    <property type="evidence" value="ECO:0007669"/>
    <property type="project" value="InterPro"/>
</dbReference>
<dbReference type="PANTHER" id="PTHR10183:SF423">
    <property type="entry name" value="LEUCINE-RICH REPEAT PROTEIN (LRRP)"/>
    <property type="match status" value="1"/>
</dbReference>
<evidence type="ECO:0000259" key="2">
    <source>
        <dbReference type="PROSITE" id="PS50203"/>
    </source>
</evidence>
<dbReference type="InterPro" id="IPR001300">
    <property type="entry name" value="Peptidase_C2_calpain_cat"/>
</dbReference>
<sequence>MPNLILTSLLSPISSINHPHPKASGQCLPALLPIILGSCAIIFNTFLSALGIWPSPTIPFNNLSKAPMLHYLTMTVTKPEQPDTPPKNLHVGAINPFALVEAVLGRKLDWNSASTSRIIATILQTDYDELFDMSFNSILYAGLKLDDREEAAEPIDSKDVHTLTERDLLTPDFSRIKKLSDLGYMGLKDLGAIRVKHAVMTNGNLRMTLEPPRSLGKTLSNSEMTALVRDLATPFRAESQASGEKKGWTPPNGIWTDISSLYRQDATKFNNPVQGAIGNSWLIAALMSVAWSDPSSITHCNQTPAAASSTSKKDKNSEGSCTLSIKLYSKGGHLDAPTQTITVNAQVPLNTSSEMVMYARSSDEGEIWPCLYEKAFAKWISSSAKSCSEHPDLTVLSHGDPVKAMAQLTNKNPEYFLTSSRREQDLLGLVRSHCVNLRTIYPLVAYTHPTFCNNKFRGATLVGNMAYSVLGWAAPQERKQYIILRHPWGVCEPDGLTSYSGLVTKIDTKFWPPVELLDGKSGVFAIETGAFREAFSGMGVAK</sequence>
<comment type="caution">
    <text evidence="1">Lacks conserved residue(s) required for the propagation of feature annotation.</text>
</comment>
<reference evidence="3" key="1">
    <citation type="journal article" date="2023" name="Mol. Phylogenet. Evol.">
        <title>Genome-scale phylogeny and comparative genomics of the fungal order Sordariales.</title>
        <authorList>
            <person name="Hensen N."/>
            <person name="Bonometti L."/>
            <person name="Westerberg I."/>
            <person name="Brannstrom I.O."/>
            <person name="Guillou S."/>
            <person name="Cros-Aarteil S."/>
            <person name="Calhoun S."/>
            <person name="Haridas S."/>
            <person name="Kuo A."/>
            <person name="Mondo S."/>
            <person name="Pangilinan J."/>
            <person name="Riley R."/>
            <person name="LaButti K."/>
            <person name="Andreopoulos B."/>
            <person name="Lipzen A."/>
            <person name="Chen C."/>
            <person name="Yan M."/>
            <person name="Daum C."/>
            <person name="Ng V."/>
            <person name="Clum A."/>
            <person name="Steindorff A."/>
            <person name="Ohm R.A."/>
            <person name="Martin F."/>
            <person name="Silar P."/>
            <person name="Natvig D.O."/>
            <person name="Lalanne C."/>
            <person name="Gautier V."/>
            <person name="Ament-Velasquez S.L."/>
            <person name="Kruys A."/>
            <person name="Hutchinson M.I."/>
            <person name="Powell A.J."/>
            <person name="Barry K."/>
            <person name="Miller A.N."/>
            <person name="Grigoriev I.V."/>
            <person name="Debuchy R."/>
            <person name="Gladieux P."/>
            <person name="Hiltunen Thoren M."/>
            <person name="Johannesson H."/>
        </authorList>
    </citation>
    <scope>NUCLEOTIDE SEQUENCE</scope>
    <source>
        <strain evidence="3">CBS 315.58</strain>
    </source>
</reference>
<evidence type="ECO:0000313" key="4">
    <source>
        <dbReference type="Proteomes" id="UP001303160"/>
    </source>
</evidence>
<dbReference type="Pfam" id="PF00648">
    <property type="entry name" value="Peptidase_C2"/>
    <property type="match status" value="1"/>
</dbReference>
<name>A0AAN6XF99_9PEZI</name>
<dbReference type="GO" id="GO:0004198">
    <property type="term" value="F:calcium-dependent cysteine-type endopeptidase activity"/>
    <property type="evidence" value="ECO:0007669"/>
    <property type="project" value="InterPro"/>
</dbReference>
<dbReference type="PANTHER" id="PTHR10183">
    <property type="entry name" value="CALPAIN"/>
    <property type="match status" value="1"/>
</dbReference>
<dbReference type="Proteomes" id="UP001303160">
    <property type="component" value="Unassembled WGS sequence"/>
</dbReference>
<evidence type="ECO:0000313" key="3">
    <source>
        <dbReference type="EMBL" id="KAK4197537.1"/>
    </source>
</evidence>
<protein>
    <recommendedName>
        <fullName evidence="2">Calpain catalytic domain-containing protein</fullName>
    </recommendedName>
</protein>
<gene>
    <name evidence="3" type="ORF">QBC40DRAFT_285334</name>
</gene>
<evidence type="ECO:0000256" key="1">
    <source>
        <dbReference type="PROSITE-ProRule" id="PRU00239"/>
    </source>
</evidence>
<dbReference type="PROSITE" id="PS50203">
    <property type="entry name" value="CALPAIN_CAT"/>
    <property type="match status" value="1"/>
</dbReference>
<feature type="domain" description="Calpain catalytic" evidence="2">
    <location>
        <begin position="248"/>
        <end position="542"/>
    </location>
</feature>
<organism evidence="3 4">
    <name type="scientific">Triangularia verruculosa</name>
    <dbReference type="NCBI Taxonomy" id="2587418"/>
    <lineage>
        <taxon>Eukaryota</taxon>
        <taxon>Fungi</taxon>
        <taxon>Dikarya</taxon>
        <taxon>Ascomycota</taxon>
        <taxon>Pezizomycotina</taxon>
        <taxon>Sordariomycetes</taxon>
        <taxon>Sordariomycetidae</taxon>
        <taxon>Sordariales</taxon>
        <taxon>Podosporaceae</taxon>
        <taxon>Triangularia</taxon>
    </lineage>
</organism>